<dbReference type="eggNOG" id="KOG0351">
    <property type="taxonomic scope" value="Eukaryota"/>
</dbReference>
<dbReference type="PANTHER" id="PTHR13710:SF105">
    <property type="entry name" value="ATP-DEPENDENT DNA HELICASE Q1"/>
    <property type="match status" value="1"/>
</dbReference>
<evidence type="ECO:0000259" key="7">
    <source>
        <dbReference type="PROSITE" id="PS51192"/>
    </source>
</evidence>
<reference evidence="8" key="1">
    <citation type="submission" date="2017-05" db="UniProtKB">
        <authorList>
            <consortium name="EnsemblMetazoa"/>
        </authorList>
    </citation>
    <scope>IDENTIFICATION</scope>
</reference>
<organism evidence="8">
    <name type="scientific">Amphimedon queenslandica</name>
    <name type="common">Sponge</name>
    <dbReference type="NCBI Taxonomy" id="400682"/>
    <lineage>
        <taxon>Eukaryota</taxon>
        <taxon>Metazoa</taxon>
        <taxon>Porifera</taxon>
        <taxon>Demospongiae</taxon>
        <taxon>Heteroscleromorpha</taxon>
        <taxon>Haplosclerida</taxon>
        <taxon>Niphatidae</taxon>
        <taxon>Amphimedon</taxon>
    </lineage>
</organism>
<dbReference type="PANTHER" id="PTHR13710">
    <property type="entry name" value="DNA HELICASE RECQ FAMILY MEMBER"/>
    <property type="match status" value="1"/>
</dbReference>
<proteinExistence type="inferred from homology"/>
<evidence type="ECO:0000256" key="6">
    <source>
        <dbReference type="ARBA" id="ARBA00044566"/>
    </source>
</evidence>
<evidence type="ECO:0000256" key="1">
    <source>
        <dbReference type="ARBA" id="ARBA00005446"/>
    </source>
</evidence>
<dbReference type="EnsemblMetazoa" id="Aqu2.1.27649_001">
    <property type="protein sequence ID" value="Aqu2.1.27649_001"/>
    <property type="gene ID" value="Aqu2.1.27649"/>
</dbReference>
<dbReference type="GO" id="GO:0043138">
    <property type="term" value="F:3'-5' DNA helicase activity"/>
    <property type="evidence" value="ECO:0007669"/>
    <property type="project" value="UniProtKB-EC"/>
</dbReference>
<dbReference type="STRING" id="400682.A0A1X7UI70"/>
<dbReference type="GO" id="GO:0000724">
    <property type="term" value="P:double-strand break repair via homologous recombination"/>
    <property type="evidence" value="ECO:0007669"/>
    <property type="project" value="TreeGrafter"/>
</dbReference>
<keyword evidence="3" id="KW-0413">Isomerase</keyword>
<dbReference type="InterPro" id="IPR027417">
    <property type="entry name" value="P-loop_NTPase"/>
</dbReference>
<evidence type="ECO:0000313" key="8">
    <source>
        <dbReference type="EnsemblMetazoa" id="Aqu2.1.27649_001"/>
    </source>
</evidence>
<dbReference type="GO" id="GO:0003677">
    <property type="term" value="F:DNA binding"/>
    <property type="evidence" value="ECO:0007669"/>
    <property type="project" value="UniProtKB-KW"/>
</dbReference>
<evidence type="ECO:0000256" key="4">
    <source>
        <dbReference type="ARBA" id="ARBA00034617"/>
    </source>
</evidence>
<comment type="catalytic activity">
    <reaction evidence="4">
        <text>Couples ATP hydrolysis with the unwinding of duplex DNA by translocating in the 3'-5' direction.</text>
        <dbReference type="EC" id="5.6.2.4"/>
    </reaction>
</comment>
<dbReference type="GO" id="GO:0005694">
    <property type="term" value="C:chromosome"/>
    <property type="evidence" value="ECO:0007669"/>
    <property type="project" value="TreeGrafter"/>
</dbReference>
<dbReference type="GO" id="GO:0009378">
    <property type="term" value="F:four-way junction helicase activity"/>
    <property type="evidence" value="ECO:0007669"/>
    <property type="project" value="TreeGrafter"/>
</dbReference>
<dbReference type="PROSITE" id="PS51192">
    <property type="entry name" value="HELICASE_ATP_BIND_1"/>
    <property type="match status" value="1"/>
</dbReference>
<comment type="similarity">
    <text evidence="1">Belongs to the helicase family. RecQ subfamily.</text>
</comment>
<dbReference type="Pfam" id="PF00271">
    <property type="entry name" value="Helicase_C"/>
    <property type="match status" value="1"/>
</dbReference>
<evidence type="ECO:0000256" key="2">
    <source>
        <dbReference type="ARBA" id="ARBA00023125"/>
    </source>
</evidence>
<keyword evidence="2" id="KW-0238">DNA-binding</keyword>
<sequence>MLLSPPYKEKLVALVVEEAHCIKTWGDMFRVAFAELGQLRNITPTNTNVLCLTATATKETLSTVCKTMSLVDPIIIGTSSCRANIACSVKSLPTIDEFCSVISQEVKHHGLNYKKTIFCRSYSDCSTIYITLRHKLGENFVYPPGYPDFPEMYSRALTTEVKGNIKSSLRIVVATTAFGMGIDCPNIRQIIHYKSPPSLLKNLVELDAMDFPRMHVLYGSASWYSNKDMKDYAANSRQTSSRTPITLAAFNNE</sequence>
<dbReference type="GO" id="GO:0005737">
    <property type="term" value="C:cytoplasm"/>
    <property type="evidence" value="ECO:0007669"/>
    <property type="project" value="TreeGrafter"/>
</dbReference>
<dbReference type="AlphaFoldDB" id="A0A1X7UI70"/>
<evidence type="ECO:0000256" key="3">
    <source>
        <dbReference type="ARBA" id="ARBA00023235"/>
    </source>
</evidence>
<dbReference type="SUPFAM" id="SSF52540">
    <property type="entry name" value="P-loop containing nucleoside triphosphate hydrolases"/>
    <property type="match status" value="1"/>
</dbReference>
<name>A0A1X7UI70_AMPQE</name>
<accession>A0A1X7UI70</accession>
<dbReference type="InParanoid" id="A0A1X7UI70"/>
<dbReference type="EC" id="5.6.2.4" evidence="5"/>
<dbReference type="Gene3D" id="3.40.50.300">
    <property type="entry name" value="P-loop containing nucleotide triphosphate hydrolases"/>
    <property type="match status" value="2"/>
</dbReference>
<dbReference type="InterPro" id="IPR014001">
    <property type="entry name" value="Helicase_ATP-bd"/>
</dbReference>
<feature type="domain" description="Helicase ATP-binding" evidence="7">
    <location>
        <begin position="1"/>
        <end position="74"/>
    </location>
</feature>
<evidence type="ECO:0000256" key="5">
    <source>
        <dbReference type="ARBA" id="ARBA00034808"/>
    </source>
</evidence>
<dbReference type="InterPro" id="IPR001650">
    <property type="entry name" value="Helicase_C-like"/>
</dbReference>
<protein>
    <recommendedName>
        <fullName evidence="5">DNA 3'-5' helicase</fullName>
        <ecNumber evidence="5">5.6.2.4</ecNumber>
    </recommendedName>
    <alternativeName>
        <fullName evidence="6">DNA 3'-5' helicase Q1</fullName>
    </alternativeName>
</protein>